<dbReference type="EMBL" id="FNLC01000002">
    <property type="protein sequence ID" value="SDR13356.1"/>
    <property type="molecule type" value="Genomic_DNA"/>
</dbReference>
<dbReference type="Proteomes" id="UP000198848">
    <property type="component" value="Unassembled WGS sequence"/>
</dbReference>
<proteinExistence type="predicted"/>
<dbReference type="STRING" id="1095778.SAMN04489842_2463"/>
<protein>
    <submittedName>
        <fullName evidence="2">Outer membrane lipoprotein-sorting protein</fullName>
    </submittedName>
</protein>
<keyword evidence="3" id="KW-1185">Reference proteome</keyword>
<dbReference type="RefSeq" id="WP_090382079.1">
    <property type="nucleotide sequence ID" value="NZ_FNLC01000002.1"/>
</dbReference>
<dbReference type="InterPro" id="IPR029046">
    <property type="entry name" value="LolA/LolB/LppX"/>
</dbReference>
<dbReference type="Gene3D" id="2.50.20.10">
    <property type="entry name" value="Lipoprotein localisation LolA/LolB/LppX"/>
    <property type="match status" value="1"/>
</dbReference>
<sequence length="395" mass="43219">MASRSLRLLAVAAVAVLLSISGAVAFTALEVDVLPVDQGPDADALVADVLENHGDVETVQAARISEYEIYDSEGDEPRTGEMTGDVWKHPPDRSRVDVVSSTRPGEGAGDVWAVDGSTLYSYDASAQRLIVDDNWRGEAIYYWPDVYETDLEAEYVGTDTVDGRETYVLEIEPAAGETATGISLLVGDTEFTFGAGEPATRNATRTTTWWIDAEHRFPIKERLEADYDESDEHPLQWDRSVWTVTYEDVRFDEAIDDNRFEFEPPADTETDGPTEPLDVSTVAEADAAAPFTVREPPVPDRFDPAYVSGTEFGSDVSVTLLYRDGDEGDTIAVRLSESSFDRADVLEEEVGEHDGTLAETGLGTGYSWQCDGTYYEIVADDGRVAVELAESVDCS</sequence>
<gene>
    <name evidence="2" type="ORF">SAMN04489842_2463</name>
</gene>
<evidence type="ECO:0000313" key="3">
    <source>
        <dbReference type="Proteomes" id="UP000198848"/>
    </source>
</evidence>
<feature type="compositionally biased region" description="Basic and acidic residues" evidence="1">
    <location>
        <begin position="86"/>
        <end position="96"/>
    </location>
</feature>
<evidence type="ECO:0000313" key="2">
    <source>
        <dbReference type="EMBL" id="SDR13356.1"/>
    </source>
</evidence>
<dbReference type="PANTHER" id="PTHR37507">
    <property type="entry name" value="SPORULATION PROTEIN YDCC"/>
    <property type="match status" value="1"/>
</dbReference>
<dbReference type="InterPro" id="IPR052944">
    <property type="entry name" value="Sporulation_related"/>
</dbReference>
<dbReference type="OrthoDB" id="137725at2157"/>
<dbReference type="PANTHER" id="PTHR37507:SF2">
    <property type="entry name" value="SPORULATION PROTEIN YDCC"/>
    <property type="match status" value="1"/>
</dbReference>
<organism evidence="2 3">
    <name type="scientific">Natronobacterium texcoconense</name>
    <dbReference type="NCBI Taxonomy" id="1095778"/>
    <lineage>
        <taxon>Archaea</taxon>
        <taxon>Methanobacteriati</taxon>
        <taxon>Methanobacteriota</taxon>
        <taxon>Stenosarchaea group</taxon>
        <taxon>Halobacteria</taxon>
        <taxon>Halobacteriales</taxon>
        <taxon>Natrialbaceae</taxon>
        <taxon>Natronobacterium</taxon>
    </lineage>
</organism>
<feature type="region of interest" description="Disordered" evidence="1">
    <location>
        <begin position="73"/>
        <end position="102"/>
    </location>
</feature>
<reference evidence="3" key="1">
    <citation type="submission" date="2016-10" db="EMBL/GenBank/DDBJ databases">
        <authorList>
            <person name="Varghese N."/>
            <person name="Submissions S."/>
        </authorList>
    </citation>
    <scope>NUCLEOTIDE SEQUENCE [LARGE SCALE GENOMIC DNA]</scope>
    <source>
        <strain evidence="3">DSM 24767</strain>
    </source>
</reference>
<keyword evidence="2" id="KW-0449">Lipoprotein</keyword>
<accession>A0A1H1GKE5</accession>
<dbReference type="AlphaFoldDB" id="A0A1H1GKE5"/>
<dbReference type="SUPFAM" id="SSF89392">
    <property type="entry name" value="Prokaryotic lipoproteins and lipoprotein localization factors"/>
    <property type="match status" value="1"/>
</dbReference>
<name>A0A1H1GKE5_NATTX</name>
<evidence type="ECO:0000256" key="1">
    <source>
        <dbReference type="SAM" id="MobiDB-lite"/>
    </source>
</evidence>